<evidence type="ECO:0000259" key="2">
    <source>
        <dbReference type="Pfam" id="PF02829"/>
    </source>
</evidence>
<reference evidence="4" key="1">
    <citation type="journal article" date="2022" name="Clin. Infect. Dis.">
        <title>Association between Clostridium innocuum and antibiotic-associated diarrhea in adults and children: A cross-sectional study and comparative genomics analysis.</title>
        <authorList>
            <person name="Cherny K.E."/>
            <person name="Muscat E.B."/>
            <person name="Balaji A."/>
            <person name="Mukherjee J."/>
            <person name="Ozer E.A."/>
            <person name="Angarone M.P."/>
            <person name="Hauser A.R."/>
            <person name="Sichel J.S."/>
            <person name="Amponsah E."/>
            <person name="Kociolek L.K."/>
        </authorList>
    </citation>
    <scope>NUCLEOTIDE SEQUENCE</scope>
    <source>
        <strain evidence="4">NU1-AC-029v</strain>
    </source>
</reference>
<sequence length="196" mass="22020">MDKKVADSPMATALTGSQRRKRILTMMRQSSRPLSGGALGRDTGVSRQVVVQDIALLRTEGYPIIATARGYILNETKKAVRLFKVCHTTEQISEELETIVDLGGSVEDVMVNHRAYGKMSAPLRIRNRRDVAVLLENLKTGKSTPLMNVTAGYHFHHVTADSQEILDEIEEHLRQKHLLAEFLPYELEEESIPDIK</sequence>
<keyword evidence="1" id="KW-0479">Metal-binding</keyword>
<gene>
    <name evidence="4" type="ORF">MKC95_08460</name>
</gene>
<dbReference type="Pfam" id="PF08279">
    <property type="entry name" value="HTH_11"/>
    <property type="match status" value="1"/>
</dbReference>
<dbReference type="InterPro" id="IPR013196">
    <property type="entry name" value="HTH_11"/>
</dbReference>
<dbReference type="SUPFAM" id="SSF75500">
    <property type="entry name" value="Putative transcriptional regulator TM1602, C-terminal domain"/>
    <property type="match status" value="1"/>
</dbReference>
<dbReference type="InterPro" id="IPR004173">
    <property type="entry name" value="3H_domain"/>
</dbReference>
<name>A0AAP2UNQ3_CLOIN</name>
<dbReference type="EMBL" id="JAKTMA010000012">
    <property type="protein sequence ID" value="MCR0232799.1"/>
    <property type="molecule type" value="Genomic_DNA"/>
</dbReference>
<evidence type="ECO:0000313" key="4">
    <source>
        <dbReference type="EMBL" id="MCR0232799.1"/>
    </source>
</evidence>
<organism evidence="4 5">
    <name type="scientific">Clostridium innocuum</name>
    <dbReference type="NCBI Taxonomy" id="1522"/>
    <lineage>
        <taxon>Bacteria</taxon>
        <taxon>Bacillati</taxon>
        <taxon>Bacillota</taxon>
        <taxon>Clostridia</taxon>
        <taxon>Eubacteriales</taxon>
        <taxon>Clostridiaceae</taxon>
        <taxon>Clostridium</taxon>
    </lineage>
</organism>
<dbReference type="AlphaFoldDB" id="A0AAP2UNQ3"/>
<feature type="binding site" evidence="1">
    <location>
        <position position="156"/>
    </location>
    <ligand>
        <name>Ni(2+)</name>
        <dbReference type="ChEBI" id="CHEBI:49786"/>
    </ligand>
</feature>
<dbReference type="Gene3D" id="1.10.10.10">
    <property type="entry name" value="Winged helix-like DNA-binding domain superfamily/Winged helix DNA-binding domain"/>
    <property type="match status" value="1"/>
</dbReference>
<evidence type="ECO:0000256" key="1">
    <source>
        <dbReference type="PIRSR" id="PIRSR037847-1"/>
    </source>
</evidence>
<feature type="binding site" evidence="1">
    <location>
        <position position="95"/>
    </location>
    <ligand>
        <name>Ni(2+)</name>
        <dbReference type="ChEBI" id="CHEBI:49786"/>
    </ligand>
</feature>
<dbReference type="PIRSF" id="PIRSF037847">
    <property type="entry name" value="NiaR"/>
    <property type="match status" value="1"/>
</dbReference>
<dbReference type="InterPro" id="IPR036390">
    <property type="entry name" value="WH_DNA-bd_sf"/>
</dbReference>
<dbReference type="Gene3D" id="3.30.1340.20">
    <property type="entry name" value="3H domain"/>
    <property type="match status" value="1"/>
</dbReference>
<feature type="binding site" evidence="1">
    <location>
        <position position="154"/>
    </location>
    <ligand>
        <name>Ni(2+)</name>
        <dbReference type="ChEBI" id="CHEBI:49786"/>
    </ligand>
</feature>
<evidence type="ECO:0000259" key="3">
    <source>
        <dbReference type="Pfam" id="PF08279"/>
    </source>
</evidence>
<dbReference type="Proteomes" id="UP001203972">
    <property type="component" value="Unassembled WGS sequence"/>
</dbReference>
<keyword evidence="1" id="KW-0533">Nickel</keyword>
<dbReference type="InterPro" id="IPR036388">
    <property type="entry name" value="WH-like_DNA-bd_sf"/>
</dbReference>
<dbReference type="SUPFAM" id="SSF46785">
    <property type="entry name" value="Winged helix' DNA-binding domain"/>
    <property type="match status" value="1"/>
</dbReference>
<dbReference type="RefSeq" id="WP_002606841.1">
    <property type="nucleotide sequence ID" value="NZ_AP025565.1"/>
</dbReference>
<dbReference type="GO" id="GO:0046872">
    <property type="term" value="F:metal ion binding"/>
    <property type="evidence" value="ECO:0007669"/>
    <property type="project" value="UniProtKB-KW"/>
</dbReference>
<feature type="binding site" evidence="1">
    <location>
        <position position="87"/>
    </location>
    <ligand>
        <name>Ni(2+)</name>
        <dbReference type="ChEBI" id="CHEBI:49786"/>
    </ligand>
</feature>
<protein>
    <submittedName>
        <fullName evidence="4">Transcription repressor NadR</fullName>
    </submittedName>
</protein>
<dbReference type="PANTHER" id="PTHR40068">
    <property type="entry name" value="TRANSCRIPTION REPRESSOR NIAR-RELATED"/>
    <property type="match status" value="1"/>
</dbReference>
<dbReference type="Pfam" id="PF02829">
    <property type="entry name" value="3H"/>
    <property type="match status" value="1"/>
</dbReference>
<feature type="domain" description="3H" evidence="2">
    <location>
        <begin position="84"/>
        <end position="179"/>
    </location>
</feature>
<dbReference type="InterPro" id="IPR026043">
    <property type="entry name" value="NadR"/>
</dbReference>
<accession>A0AAP2UNQ3</accession>
<evidence type="ECO:0000313" key="5">
    <source>
        <dbReference type="Proteomes" id="UP001203972"/>
    </source>
</evidence>
<proteinExistence type="predicted"/>
<dbReference type="PANTHER" id="PTHR40068:SF1">
    <property type="entry name" value="TRANSCRIPTION REPRESSOR NIAR-RELATED"/>
    <property type="match status" value="1"/>
</dbReference>
<feature type="domain" description="Helix-turn-helix type 11" evidence="3">
    <location>
        <begin position="19"/>
        <end position="72"/>
    </location>
</feature>
<dbReference type="GeneID" id="61924039"/>
<dbReference type="InterPro" id="IPR035922">
    <property type="entry name" value="3H_dom_sf"/>
</dbReference>
<comment type="caution">
    <text evidence="4">The sequence shown here is derived from an EMBL/GenBank/DDBJ whole genome shotgun (WGS) entry which is preliminary data.</text>
</comment>